<feature type="transmembrane region" description="Helical" evidence="1">
    <location>
        <begin position="226"/>
        <end position="245"/>
    </location>
</feature>
<dbReference type="EMBL" id="QMFB01000015">
    <property type="protein sequence ID" value="RAV18690.1"/>
    <property type="molecule type" value="Genomic_DNA"/>
</dbReference>
<dbReference type="GO" id="GO:0005886">
    <property type="term" value="C:plasma membrane"/>
    <property type="evidence" value="ECO:0007669"/>
    <property type="project" value="UniProtKB-SubCell"/>
</dbReference>
<comment type="caution">
    <text evidence="2">The sequence shown here is derived from an EMBL/GenBank/DDBJ whole genome shotgun (WGS) entry which is preliminary data.</text>
</comment>
<protein>
    <submittedName>
        <fullName evidence="2">ABC transporter permease</fullName>
    </submittedName>
</protein>
<sequence>MISLLPLVQNETVKMLKKRRFLVVILIVAILIPVFTYGQLKVAQNTRKQFGTDDWRVTEQQKISDITNRLSSGRVTEEWKKTLRVELRKSQYALEKNIDPNSPNGVTFTREFMKNSVTLFLPLLIAVVAADIVSSEQSTGTIKILLTRPVRRWKVLMSKFLTLILFVSLITLATGALAYLISGLVFGYGGWTAPVLTGYQFIGGELSTANVHAIEQWQFMLMEFGLAWFSGVVVACMSLMVSVLVRSTAAGIGIMLATLIAGTILANMVSSWETAKYFFMVNIDTIGYLVGSPPPIAGMTITFSLTVLAVWAVVALIVAFRVFTKRDILN</sequence>
<dbReference type="PANTHER" id="PTHR37305:SF2">
    <property type="entry name" value="BACITRACIN TRANSPORT PERMEASE PROTEIN BCRB"/>
    <property type="match status" value="1"/>
</dbReference>
<keyword evidence="1" id="KW-0472">Membrane</keyword>
<keyword evidence="1" id="KW-1133">Transmembrane helix</keyword>
<evidence type="ECO:0000313" key="3">
    <source>
        <dbReference type="Proteomes" id="UP000250369"/>
    </source>
</evidence>
<feature type="transmembrane region" description="Helical" evidence="1">
    <location>
        <begin position="156"/>
        <end position="181"/>
    </location>
</feature>
<name>A0A329MFS7_9BACL</name>
<feature type="transmembrane region" description="Helical" evidence="1">
    <location>
        <begin position="117"/>
        <end position="135"/>
    </location>
</feature>
<accession>A0A329MFS7</accession>
<dbReference type="GO" id="GO:0140359">
    <property type="term" value="F:ABC-type transporter activity"/>
    <property type="evidence" value="ECO:0007669"/>
    <property type="project" value="InterPro"/>
</dbReference>
<feature type="transmembrane region" description="Helical" evidence="1">
    <location>
        <begin position="252"/>
        <end position="272"/>
    </location>
</feature>
<reference evidence="2 3" key="1">
    <citation type="journal article" date="2009" name="Int. J. Syst. Evol. Microbiol.">
        <title>Paenibacillus contaminans sp. nov., isolated from a contaminated laboratory plate.</title>
        <authorList>
            <person name="Chou J.H."/>
            <person name="Lee J.H."/>
            <person name="Lin M.C."/>
            <person name="Chang P.S."/>
            <person name="Arun A.B."/>
            <person name="Young C.C."/>
            <person name="Chen W.M."/>
        </authorList>
    </citation>
    <scope>NUCLEOTIDE SEQUENCE [LARGE SCALE GENOMIC DNA]</scope>
    <source>
        <strain evidence="2 3">CKOBP-6</strain>
    </source>
</reference>
<keyword evidence="1" id="KW-0812">Transmembrane</keyword>
<evidence type="ECO:0000313" key="2">
    <source>
        <dbReference type="EMBL" id="RAV18690.1"/>
    </source>
</evidence>
<dbReference type="AlphaFoldDB" id="A0A329MFS7"/>
<gene>
    <name evidence="2" type="ORF">DQG23_23375</name>
</gene>
<organism evidence="2 3">
    <name type="scientific">Paenibacillus contaminans</name>
    <dbReference type="NCBI Taxonomy" id="450362"/>
    <lineage>
        <taxon>Bacteria</taxon>
        <taxon>Bacillati</taxon>
        <taxon>Bacillota</taxon>
        <taxon>Bacilli</taxon>
        <taxon>Bacillales</taxon>
        <taxon>Paenibacillaceae</taxon>
        <taxon>Paenibacillus</taxon>
    </lineage>
</organism>
<feature type="transmembrane region" description="Helical" evidence="1">
    <location>
        <begin position="21"/>
        <end position="40"/>
    </location>
</feature>
<proteinExistence type="predicted"/>
<feature type="transmembrane region" description="Helical" evidence="1">
    <location>
        <begin position="296"/>
        <end position="323"/>
    </location>
</feature>
<keyword evidence="3" id="KW-1185">Reference proteome</keyword>
<dbReference type="RefSeq" id="WP_113033308.1">
    <property type="nucleotide sequence ID" value="NZ_QMFB01000015.1"/>
</dbReference>
<evidence type="ECO:0000256" key="1">
    <source>
        <dbReference type="SAM" id="Phobius"/>
    </source>
</evidence>
<dbReference type="Proteomes" id="UP000250369">
    <property type="component" value="Unassembled WGS sequence"/>
</dbReference>
<dbReference type="Pfam" id="PF12679">
    <property type="entry name" value="ABC2_membrane_2"/>
    <property type="match status" value="1"/>
</dbReference>
<dbReference type="PANTHER" id="PTHR37305">
    <property type="entry name" value="INTEGRAL MEMBRANE PROTEIN-RELATED"/>
    <property type="match status" value="1"/>
</dbReference>
<dbReference type="OrthoDB" id="8613028at2"/>